<dbReference type="AlphaFoldDB" id="A0A5C3E7D4"/>
<feature type="chain" id="PRO_5022683991" evidence="1">
    <location>
        <begin position="28"/>
        <end position="203"/>
    </location>
</feature>
<dbReference type="EMBL" id="OOIN01000014">
    <property type="protein sequence ID" value="SPO26412.1"/>
    <property type="molecule type" value="Genomic_DNA"/>
</dbReference>
<accession>A0A5C3E7D4</accession>
<protein>
    <submittedName>
        <fullName evidence="2">Related to Mig1 - Mig1 protein, induced during biotrophic phase</fullName>
    </submittedName>
</protein>
<feature type="signal peptide" evidence="1">
    <location>
        <begin position="1"/>
        <end position="27"/>
    </location>
</feature>
<proteinExistence type="predicted"/>
<keyword evidence="1" id="KW-0732">Signal</keyword>
<gene>
    <name evidence="2" type="ORF">UTRI_04001</name>
</gene>
<reference evidence="2 3" key="1">
    <citation type="submission" date="2018-03" db="EMBL/GenBank/DDBJ databases">
        <authorList>
            <person name="Guldener U."/>
        </authorList>
    </citation>
    <scope>NUCLEOTIDE SEQUENCE [LARGE SCALE GENOMIC DNA]</scope>
    <source>
        <strain evidence="2 3">NBRC100155</strain>
    </source>
</reference>
<dbReference type="Proteomes" id="UP000324022">
    <property type="component" value="Unassembled WGS sequence"/>
</dbReference>
<evidence type="ECO:0000313" key="2">
    <source>
        <dbReference type="EMBL" id="SPO26412.1"/>
    </source>
</evidence>
<dbReference type="OrthoDB" id="2551558at2759"/>
<evidence type="ECO:0000313" key="3">
    <source>
        <dbReference type="Proteomes" id="UP000324022"/>
    </source>
</evidence>
<organism evidence="2 3">
    <name type="scientific">Ustilago trichophora</name>
    <dbReference type="NCBI Taxonomy" id="86804"/>
    <lineage>
        <taxon>Eukaryota</taxon>
        <taxon>Fungi</taxon>
        <taxon>Dikarya</taxon>
        <taxon>Basidiomycota</taxon>
        <taxon>Ustilaginomycotina</taxon>
        <taxon>Ustilaginomycetes</taxon>
        <taxon>Ustilaginales</taxon>
        <taxon>Ustilaginaceae</taxon>
        <taxon>Ustilago</taxon>
    </lineage>
</organism>
<name>A0A5C3E7D4_9BASI</name>
<evidence type="ECO:0000256" key="1">
    <source>
        <dbReference type="SAM" id="SignalP"/>
    </source>
</evidence>
<sequence length="203" mass="23294">MVLTIARNAQFAAILMALVLVLQPAVGTLAPRSLGRRLDNMHHIARREDVDNQCFQTKLGPDTTGKYEELCGEKSDPHHHCFTHWGEKLDNVEARPWLEPFDVQKDFHIKDDNLQDFTVGENKNIPAFTITYRGGNGPQLIYSDYDKEKGCAKFTLRRGSQEGMRIWLSDDDDSDPRDIDTKHYGETSKVLCGKWYHIKVFKD</sequence>
<keyword evidence="3" id="KW-1185">Reference proteome</keyword>